<feature type="domain" description="PGG" evidence="2">
    <location>
        <begin position="52"/>
        <end position="160"/>
    </location>
</feature>
<accession>J3LVN0</accession>
<keyword evidence="1" id="KW-0812">Transmembrane</keyword>
<organism evidence="3">
    <name type="scientific">Oryza brachyantha</name>
    <name type="common">malo sina</name>
    <dbReference type="NCBI Taxonomy" id="4533"/>
    <lineage>
        <taxon>Eukaryota</taxon>
        <taxon>Viridiplantae</taxon>
        <taxon>Streptophyta</taxon>
        <taxon>Embryophyta</taxon>
        <taxon>Tracheophyta</taxon>
        <taxon>Spermatophyta</taxon>
        <taxon>Magnoliopsida</taxon>
        <taxon>Liliopsida</taxon>
        <taxon>Poales</taxon>
        <taxon>Poaceae</taxon>
        <taxon>BOP clade</taxon>
        <taxon>Oryzoideae</taxon>
        <taxon>Oryzeae</taxon>
        <taxon>Oryzinae</taxon>
        <taxon>Oryza</taxon>
    </lineage>
</organism>
<evidence type="ECO:0000313" key="3">
    <source>
        <dbReference type="EnsemblPlants" id="OB04G12050.1"/>
    </source>
</evidence>
<keyword evidence="1" id="KW-1133">Transmembrane helix</keyword>
<dbReference type="EnsemblPlants" id="OB04G12050.1">
    <property type="protein sequence ID" value="OB04G12050.1"/>
    <property type="gene ID" value="OB04G12050"/>
</dbReference>
<reference evidence="3" key="1">
    <citation type="journal article" date="2013" name="Nat. Commun.">
        <title>Whole-genome sequencing of Oryza brachyantha reveals mechanisms underlying Oryza genome evolution.</title>
        <authorList>
            <person name="Chen J."/>
            <person name="Huang Q."/>
            <person name="Gao D."/>
            <person name="Wang J."/>
            <person name="Lang Y."/>
            <person name="Liu T."/>
            <person name="Li B."/>
            <person name="Bai Z."/>
            <person name="Luis Goicoechea J."/>
            <person name="Liang C."/>
            <person name="Chen C."/>
            <person name="Zhang W."/>
            <person name="Sun S."/>
            <person name="Liao Y."/>
            <person name="Zhang X."/>
            <person name="Yang L."/>
            <person name="Song C."/>
            <person name="Wang M."/>
            <person name="Shi J."/>
            <person name="Liu G."/>
            <person name="Liu J."/>
            <person name="Zhou H."/>
            <person name="Zhou W."/>
            <person name="Yu Q."/>
            <person name="An N."/>
            <person name="Chen Y."/>
            <person name="Cai Q."/>
            <person name="Wang B."/>
            <person name="Liu B."/>
            <person name="Min J."/>
            <person name="Huang Y."/>
            <person name="Wu H."/>
            <person name="Li Z."/>
            <person name="Zhang Y."/>
            <person name="Yin Y."/>
            <person name="Song W."/>
            <person name="Jiang J."/>
            <person name="Jackson S.A."/>
            <person name="Wing R.A."/>
            <person name="Wang J."/>
            <person name="Chen M."/>
        </authorList>
    </citation>
    <scope>NUCLEOTIDE SEQUENCE [LARGE SCALE GENOMIC DNA]</scope>
    <source>
        <strain evidence="3">cv. IRGC 101232</strain>
    </source>
</reference>
<dbReference type="Pfam" id="PF13962">
    <property type="entry name" value="PGG"/>
    <property type="match status" value="1"/>
</dbReference>
<dbReference type="PANTHER" id="PTHR24177:SF432">
    <property type="entry name" value="OS06G0286146 PROTEIN"/>
    <property type="match status" value="1"/>
</dbReference>
<dbReference type="HOGENOM" id="CLU_1345072_0_0_1"/>
<reference evidence="3" key="2">
    <citation type="submission" date="2013-04" db="UniProtKB">
        <authorList>
            <consortium name="EnsemblPlants"/>
        </authorList>
    </citation>
    <scope>IDENTIFICATION</scope>
</reference>
<dbReference type="STRING" id="4533.J3LVN0"/>
<feature type="transmembrane region" description="Helical" evidence="1">
    <location>
        <begin position="107"/>
        <end position="128"/>
    </location>
</feature>
<dbReference type="GeneID" id="102718360"/>
<dbReference type="AlphaFoldDB" id="J3LVN0"/>
<dbReference type="OMA" id="TYKFPCH"/>
<evidence type="ECO:0000313" key="4">
    <source>
        <dbReference type="Proteomes" id="UP000006038"/>
    </source>
</evidence>
<dbReference type="Gramene" id="OB04G12050.1">
    <property type="protein sequence ID" value="OB04G12050.1"/>
    <property type="gene ID" value="OB04G12050"/>
</dbReference>
<keyword evidence="4" id="KW-1185">Reference proteome</keyword>
<dbReference type="eggNOG" id="ENOG502SB4Y">
    <property type="taxonomic scope" value="Eukaryota"/>
</dbReference>
<evidence type="ECO:0000259" key="2">
    <source>
        <dbReference type="Pfam" id="PF13962"/>
    </source>
</evidence>
<feature type="transmembrane region" description="Helical" evidence="1">
    <location>
        <begin position="164"/>
        <end position="183"/>
    </location>
</feature>
<feature type="transmembrane region" description="Helical" evidence="1">
    <location>
        <begin position="54"/>
        <end position="73"/>
    </location>
</feature>
<evidence type="ECO:0000256" key="1">
    <source>
        <dbReference type="SAM" id="Phobius"/>
    </source>
</evidence>
<keyword evidence="1" id="KW-0472">Membrane</keyword>
<protein>
    <recommendedName>
        <fullName evidence="2">PGG domain-containing protein</fullName>
    </recommendedName>
</protein>
<dbReference type="InterPro" id="IPR026961">
    <property type="entry name" value="PGG_dom"/>
</dbReference>
<sequence length="204" mass="22711">MSPAAVGLQQLPHHEEHRQAEITVVQFSDEAVDKIITRYREMLRPADERVGEELRGWLMVLATLTASITYAAALNPPGGAWQADDAANHFVAGYPVLRDKSPWRYFVFYYCNATSFAASLCIIVLLAVTKLFTETKIMVFSVLVALDMVGLAAAFVAGSSSSKWFTAFNAALMICLVVLFLFWKRRCLMVGTCCLKSFKQLVRS</sequence>
<proteinExistence type="predicted"/>
<dbReference type="Proteomes" id="UP000006038">
    <property type="component" value="Chromosome 4"/>
</dbReference>
<dbReference type="OrthoDB" id="685552at2759"/>
<name>J3LVN0_ORYBR</name>
<dbReference type="KEGG" id="obr:102718360"/>
<feature type="transmembrane region" description="Helical" evidence="1">
    <location>
        <begin position="137"/>
        <end position="158"/>
    </location>
</feature>
<dbReference type="GO" id="GO:0016020">
    <property type="term" value="C:membrane"/>
    <property type="evidence" value="ECO:0007669"/>
    <property type="project" value="TreeGrafter"/>
</dbReference>
<dbReference type="PANTHER" id="PTHR24177">
    <property type="entry name" value="CASKIN"/>
    <property type="match status" value="1"/>
</dbReference>